<dbReference type="AlphaFoldDB" id="A0A2W2CXT1"/>
<dbReference type="OrthoDB" id="9839633at2"/>
<proteinExistence type="predicted"/>
<comment type="caution">
    <text evidence="1">The sequence shown here is derived from an EMBL/GenBank/DDBJ whole genome shotgun (WGS) entry which is preliminary data.</text>
</comment>
<accession>A0A2W2CXT1</accession>
<gene>
    <name evidence="1" type="ORF">C1J01_44805</name>
</gene>
<dbReference type="Proteomes" id="UP000249304">
    <property type="component" value="Unassembled WGS sequence"/>
</dbReference>
<keyword evidence="2" id="KW-1185">Reference proteome</keyword>
<dbReference type="EMBL" id="POUD01000388">
    <property type="protein sequence ID" value="PZG04326.1"/>
    <property type="molecule type" value="Genomic_DNA"/>
</dbReference>
<evidence type="ECO:0000313" key="1">
    <source>
        <dbReference type="EMBL" id="PZG04326.1"/>
    </source>
</evidence>
<reference evidence="1 2" key="1">
    <citation type="submission" date="2018-01" db="EMBL/GenBank/DDBJ databases">
        <title>Draft genome sequence of Nonomuraea sp. KC333.</title>
        <authorList>
            <person name="Sahin N."/>
            <person name="Saygin H."/>
            <person name="Ay H."/>
        </authorList>
    </citation>
    <scope>NUCLEOTIDE SEQUENCE [LARGE SCALE GENOMIC DNA]</scope>
    <source>
        <strain evidence="1 2">KC333</strain>
    </source>
</reference>
<organism evidence="1 2">
    <name type="scientific">Nonomuraea aridisoli</name>
    <dbReference type="NCBI Taxonomy" id="2070368"/>
    <lineage>
        <taxon>Bacteria</taxon>
        <taxon>Bacillati</taxon>
        <taxon>Actinomycetota</taxon>
        <taxon>Actinomycetes</taxon>
        <taxon>Streptosporangiales</taxon>
        <taxon>Streptosporangiaceae</taxon>
        <taxon>Nonomuraea</taxon>
    </lineage>
</organism>
<protein>
    <submittedName>
        <fullName evidence="1">Uncharacterized protein</fullName>
    </submittedName>
</protein>
<evidence type="ECO:0000313" key="2">
    <source>
        <dbReference type="Proteomes" id="UP000249304"/>
    </source>
</evidence>
<dbReference type="RefSeq" id="WP_111185118.1">
    <property type="nucleotide sequence ID" value="NZ_POUD01000388.1"/>
</dbReference>
<name>A0A2W2CXT1_9ACTN</name>
<sequence length="129" mass="15526">MITATYWASQTKEFRSAADVLRWLAENTQQHGWSRSIESYWLTAPEDHGDYWLWQRTHVRLTKEDYARVYRLQRRYAQFCRHMREVDPDWQDGEKTYWMDNSVDVKQHSRTYPGLTRTVQLVGPHGDAC</sequence>